<organism evidence="2">
    <name type="scientific">mine drainage metagenome</name>
    <dbReference type="NCBI Taxonomy" id="410659"/>
    <lineage>
        <taxon>unclassified sequences</taxon>
        <taxon>metagenomes</taxon>
        <taxon>ecological metagenomes</taxon>
    </lineage>
</organism>
<proteinExistence type="predicted"/>
<feature type="region of interest" description="Disordered" evidence="1">
    <location>
        <begin position="47"/>
        <end position="67"/>
    </location>
</feature>
<reference evidence="2" key="2">
    <citation type="journal article" date="2014" name="ISME J.">
        <title>Microbial stratification in low pH oxic and suboxic macroscopic growths along an acid mine drainage.</title>
        <authorList>
            <person name="Mendez-Garcia C."/>
            <person name="Mesa V."/>
            <person name="Sprenger R.R."/>
            <person name="Richter M."/>
            <person name="Diez M.S."/>
            <person name="Solano J."/>
            <person name="Bargiela R."/>
            <person name="Golyshina O.V."/>
            <person name="Manteca A."/>
            <person name="Ramos J.L."/>
            <person name="Gallego J.R."/>
            <person name="Llorente I."/>
            <person name="Martins Dos Santos V.A."/>
            <person name="Jensen O.N."/>
            <person name="Pelaez A.I."/>
            <person name="Sanchez J."/>
            <person name="Ferrer M."/>
        </authorList>
    </citation>
    <scope>NUCLEOTIDE SEQUENCE</scope>
</reference>
<gene>
    <name evidence="2" type="ORF">B1A_16152</name>
</gene>
<dbReference type="GO" id="GO:0032259">
    <property type="term" value="P:methylation"/>
    <property type="evidence" value="ECO:0007669"/>
    <property type="project" value="UniProtKB-KW"/>
</dbReference>
<dbReference type="GO" id="GO:0008168">
    <property type="term" value="F:methyltransferase activity"/>
    <property type="evidence" value="ECO:0007669"/>
    <property type="project" value="UniProtKB-KW"/>
</dbReference>
<comment type="caution">
    <text evidence="2">The sequence shown here is derived from an EMBL/GenBank/DDBJ whole genome shotgun (WGS) entry which is preliminary data.</text>
</comment>
<reference evidence="2" key="1">
    <citation type="submission" date="2013-08" db="EMBL/GenBank/DDBJ databases">
        <authorList>
            <person name="Mendez C."/>
            <person name="Richter M."/>
            <person name="Ferrer M."/>
            <person name="Sanchez J."/>
        </authorList>
    </citation>
    <scope>NUCLEOTIDE SEQUENCE</scope>
</reference>
<evidence type="ECO:0000313" key="2">
    <source>
        <dbReference type="EMBL" id="EQD41261.1"/>
    </source>
</evidence>
<protein>
    <submittedName>
        <fullName evidence="2">Site-specific DNA-methyltransferase</fullName>
    </submittedName>
</protein>
<sequence>MRWSSQTRQQLNVGYEPIYWLAPNPALVRSDNRRVLEPHTENHAKLIAGGGERRDASYSDGAYRIHP</sequence>
<dbReference type="AlphaFoldDB" id="T0YZY1"/>
<dbReference type="EMBL" id="AUZX01011877">
    <property type="protein sequence ID" value="EQD41261.1"/>
    <property type="molecule type" value="Genomic_DNA"/>
</dbReference>
<accession>T0YZY1</accession>
<keyword evidence="2" id="KW-0489">Methyltransferase</keyword>
<feature type="non-terminal residue" evidence="2">
    <location>
        <position position="67"/>
    </location>
</feature>
<keyword evidence="2" id="KW-0808">Transferase</keyword>
<evidence type="ECO:0000256" key="1">
    <source>
        <dbReference type="SAM" id="MobiDB-lite"/>
    </source>
</evidence>
<name>T0YZY1_9ZZZZ</name>